<comment type="similarity">
    <text evidence="3 6">Belongs to the MoeA family.</text>
</comment>
<dbReference type="Gene3D" id="2.40.340.10">
    <property type="entry name" value="MoeA, C-terminal, domain IV"/>
    <property type="match status" value="1"/>
</dbReference>
<evidence type="ECO:0000256" key="6">
    <source>
        <dbReference type="RuleBase" id="RU365090"/>
    </source>
</evidence>
<dbReference type="GO" id="GO:0006777">
    <property type="term" value="P:Mo-molybdopterin cofactor biosynthetic process"/>
    <property type="evidence" value="ECO:0007669"/>
    <property type="project" value="UniProtKB-UniRule"/>
</dbReference>
<proteinExistence type="inferred from homology"/>
<dbReference type="EMBL" id="RXMA01000019">
    <property type="protein sequence ID" value="RTR17447.1"/>
    <property type="molecule type" value="Genomic_DNA"/>
</dbReference>
<dbReference type="InterPro" id="IPR036688">
    <property type="entry name" value="MoeA_C_domain_IV_sf"/>
</dbReference>
<evidence type="ECO:0000256" key="2">
    <source>
        <dbReference type="ARBA" id="ARBA00005046"/>
    </source>
</evidence>
<dbReference type="InterPro" id="IPR036135">
    <property type="entry name" value="MoeA_linker/N_sf"/>
</dbReference>
<evidence type="ECO:0000256" key="4">
    <source>
        <dbReference type="ARBA" id="ARBA00023150"/>
    </source>
</evidence>
<keyword evidence="6" id="KW-0808">Transferase</keyword>
<dbReference type="GO" id="GO:0005737">
    <property type="term" value="C:cytoplasm"/>
    <property type="evidence" value="ECO:0007669"/>
    <property type="project" value="TreeGrafter"/>
</dbReference>
<name>A0A431VDZ6_9PROT</name>
<sequence length="409" mass="40444">MTGFVFQDARGRGFSRRVSLRDAQAGIDAACPPLAPRPVPLAGAVGLCLAAPVIAPGDWPPADRAARDGVAIDAADSLGAGSYTPIPLIGAHGLSSGDPLPPGTNAVLPVEALLRSSGGVEAVEAVPPGAGVERRAAALSAGASALPVGRVLRPSDLGLLAGLGLRLVTAHPPPRVRILLVGGPRGGEGEALGLMLAALVRRDGGVPDVLGPVSTDADGRVVADALRAACDDGGADLVLTAGRTGVGVDDVAPLALAAAGRVAWHGVALRPGDSAGLGAVGAVPVLLLPGEPMACWSAYALLGARAVRRRAGLGVTDFVGAGLGRAVTAVTARKLVSEIGSVDLHRVRFIGDGWGDGWGDGRGGDRVEPVASPVVPGLAALARADGVVVCPADSEGVPAGATVQVHMLV</sequence>
<dbReference type="InterPro" id="IPR038987">
    <property type="entry name" value="MoeA-like"/>
</dbReference>
<keyword evidence="6" id="KW-0500">Molybdenum</keyword>
<comment type="cofactor">
    <cofactor evidence="6">
        <name>Mg(2+)</name>
        <dbReference type="ChEBI" id="CHEBI:18420"/>
    </cofactor>
</comment>
<protein>
    <recommendedName>
        <fullName evidence="6">Molybdopterin molybdenumtransferase</fullName>
        <ecNumber evidence="6">2.10.1.1</ecNumber>
    </recommendedName>
</protein>
<dbReference type="Gene3D" id="2.170.190.11">
    <property type="entry name" value="Molybdopterin biosynthesis moea protein, domain 3"/>
    <property type="match status" value="1"/>
</dbReference>
<keyword evidence="6" id="KW-0460">Magnesium</keyword>
<dbReference type="PANTHER" id="PTHR10192">
    <property type="entry name" value="MOLYBDOPTERIN BIOSYNTHESIS PROTEIN"/>
    <property type="match status" value="1"/>
</dbReference>
<keyword evidence="6" id="KW-0479">Metal-binding</keyword>
<dbReference type="SMART" id="SM00852">
    <property type="entry name" value="MoCF_biosynth"/>
    <property type="match status" value="1"/>
</dbReference>
<evidence type="ECO:0000259" key="7">
    <source>
        <dbReference type="SMART" id="SM00852"/>
    </source>
</evidence>
<comment type="caution">
    <text evidence="8">The sequence shown here is derived from an EMBL/GenBank/DDBJ whole genome shotgun (WGS) entry which is preliminary data.</text>
</comment>
<evidence type="ECO:0000256" key="1">
    <source>
        <dbReference type="ARBA" id="ARBA00002901"/>
    </source>
</evidence>
<dbReference type="InterPro" id="IPR005110">
    <property type="entry name" value="MoeA_linker/N"/>
</dbReference>
<organism evidence="8 9">
    <name type="scientific">Azospirillum griseum</name>
    <dbReference type="NCBI Taxonomy" id="2496639"/>
    <lineage>
        <taxon>Bacteria</taxon>
        <taxon>Pseudomonadati</taxon>
        <taxon>Pseudomonadota</taxon>
        <taxon>Alphaproteobacteria</taxon>
        <taxon>Rhodospirillales</taxon>
        <taxon>Azospirillaceae</taxon>
        <taxon>Azospirillum</taxon>
    </lineage>
</organism>
<dbReference type="Pfam" id="PF03454">
    <property type="entry name" value="MoeA_C"/>
    <property type="match status" value="1"/>
</dbReference>
<dbReference type="InterPro" id="IPR001453">
    <property type="entry name" value="MoaB/Mog_dom"/>
</dbReference>
<dbReference type="RefSeq" id="WP_126618122.1">
    <property type="nucleotide sequence ID" value="NZ_JBHUCY010000031.1"/>
</dbReference>
<evidence type="ECO:0000256" key="5">
    <source>
        <dbReference type="ARBA" id="ARBA00047317"/>
    </source>
</evidence>
<keyword evidence="4 6" id="KW-0501">Molybdenum cofactor biosynthesis</keyword>
<dbReference type="Pfam" id="PF03453">
    <property type="entry name" value="MoeA_N"/>
    <property type="match status" value="1"/>
</dbReference>
<dbReference type="PANTHER" id="PTHR10192:SF5">
    <property type="entry name" value="GEPHYRIN"/>
    <property type="match status" value="1"/>
</dbReference>
<dbReference type="InterPro" id="IPR005111">
    <property type="entry name" value="MoeA_C_domain_IV"/>
</dbReference>
<keyword evidence="9" id="KW-1185">Reference proteome</keyword>
<dbReference type="Gene3D" id="3.40.980.10">
    <property type="entry name" value="MoaB/Mog-like domain"/>
    <property type="match status" value="1"/>
</dbReference>
<dbReference type="GO" id="GO:0061599">
    <property type="term" value="F:molybdopterin molybdotransferase activity"/>
    <property type="evidence" value="ECO:0007669"/>
    <property type="project" value="UniProtKB-UniRule"/>
</dbReference>
<evidence type="ECO:0000313" key="8">
    <source>
        <dbReference type="EMBL" id="RTR17447.1"/>
    </source>
</evidence>
<dbReference type="SUPFAM" id="SSF63882">
    <property type="entry name" value="MoeA N-terminal region -like"/>
    <property type="match status" value="1"/>
</dbReference>
<dbReference type="OrthoDB" id="8435302at2"/>
<accession>A0A431VDZ6</accession>
<dbReference type="InterPro" id="IPR036425">
    <property type="entry name" value="MoaB/Mog-like_dom_sf"/>
</dbReference>
<dbReference type="EC" id="2.10.1.1" evidence="6"/>
<evidence type="ECO:0000256" key="3">
    <source>
        <dbReference type="ARBA" id="ARBA00010763"/>
    </source>
</evidence>
<comment type="catalytic activity">
    <reaction evidence="5">
        <text>adenylyl-molybdopterin + molybdate = Mo-molybdopterin + AMP + H(+)</text>
        <dbReference type="Rhea" id="RHEA:35047"/>
        <dbReference type="ChEBI" id="CHEBI:15378"/>
        <dbReference type="ChEBI" id="CHEBI:36264"/>
        <dbReference type="ChEBI" id="CHEBI:62727"/>
        <dbReference type="ChEBI" id="CHEBI:71302"/>
        <dbReference type="ChEBI" id="CHEBI:456215"/>
        <dbReference type="EC" id="2.10.1.1"/>
    </reaction>
</comment>
<dbReference type="SUPFAM" id="SSF53218">
    <property type="entry name" value="Molybdenum cofactor biosynthesis proteins"/>
    <property type="match status" value="1"/>
</dbReference>
<feature type="domain" description="MoaB/Mog" evidence="7">
    <location>
        <begin position="177"/>
        <end position="309"/>
    </location>
</feature>
<dbReference type="Proteomes" id="UP000277007">
    <property type="component" value="Unassembled WGS sequence"/>
</dbReference>
<dbReference type="GO" id="GO:0046872">
    <property type="term" value="F:metal ion binding"/>
    <property type="evidence" value="ECO:0007669"/>
    <property type="project" value="UniProtKB-UniRule"/>
</dbReference>
<dbReference type="Gene3D" id="3.90.105.10">
    <property type="entry name" value="Molybdopterin biosynthesis moea protein, domain 2"/>
    <property type="match status" value="1"/>
</dbReference>
<comment type="pathway">
    <text evidence="2 6">Cofactor biosynthesis; molybdopterin biosynthesis.</text>
</comment>
<reference evidence="8 9" key="1">
    <citation type="submission" date="2018-12" db="EMBL/GenBank/DDBJ databases">
        <authorList>
            <person name="Yang Y."/>
        </authorList>
    </citation>
    <scope>NUCLEOTIDE SEQUENCE [LARGE SCALE GENOMIC DNA]</scope>
    <source>
        <strain evidence="8 9">L-25-5w-1</strain>
    </source>
</reference>
<dbReference type="UniPathway" id="UPA00344"/>
<dbReference type="Pfam" id="PF00994">
    <property type="entry name" value="MoCF_biosynth"/>
    <property type="match status" value="1"/>
</dbReference>
<gene>
    <name evidence="8" type="ORF">EJ903_18300</name>
</gene>
<dbReference type="AlphaFoldDB" id="A0A431VDZ6"/>
<dbReference type="SUPFAM" id="SSF63867">
    <property type="entry name" value="MoeA C-terminal domain-like"/>
    <property type="match status" value="1"/>
</dbReference>
<evidence type="ECO:0000313" key="9">
    <source>
        <dbReference type="Proteomes" id="UP000277007"/>
    </source>
</evidence>
<comment type="function">
    <text evidence="1 6">Catalyzes the insertion of molybdate into adenylated molybdopterin with the concomitant release of AMP.</text>
</comment>